<dbReference type="Gene3D" id="3.90.550.10">
    <property type="entry name" value="Spore Coat Polysaccharide Biosynthesis Protein SpsA, Chain A"/>
    <property type="match status" value="1"/>
</dbReference>
<evidence type="ECO:0000313" key="4">
    <source>
        <dbReference type="Proteomes" id="UP000199681"/>
    </source>
</evidence>
<keyword evidence="3" id="KW-0548">Nucleotidyltransferase</keyword>
<protein>
    <submittedName>
        <fullName evidence="3">Molybdenum cofactor cytidylyltransferase</fullName>
    </submittedName>
</protein>
<dbReference type="PANTHER" id="PTHR43777:SF1">
    <property type="entry name" value="MOLYBDENUM COFACTOR CYTIDYLYLTRANSFERASE"/>
    <property type="match status" value="1"/>
</dbReference>
<comment type="caution">
    <text evidence="3">The sequence shown here is derived from an EMBL/GenBank/DDBJ whole genome shotgun (WGS) entry which is preliminary data.</text>
</comment>
<feature type="compositionally biased region" description="Basic and acidic residues" evidence="1">
    <location>
        <begin position="221"/>
        <end position="239"/>
    </location>
</feature>
<keyword evidence="4" id="KW-1185">Reference proteome</keyword>
<organism evidence="3 4">
    <name type="scientific">Cryobacterium levicorallinum</name>
    <dbReference type="NCBI Taxonomy" id="995038"/>
    <lineage>
        <taxon>Bacteria</taxon>
        <taxon>Bacillati</taxon>
        <taxon>Actinomycetota</taxon>
        <taxon>Actinomycetes</taxon>
        <taxon>Micrococcales</taxon>
        <taxon>Microbacteriaceae</taxon>
        <taxon>Cryobacterium</taxon>
    </lineage>
</organism>
<sequence length="239" mass="24502">MADMHKPPTPNHVAGLVLAAGAGSRYGMPKALVHDASGRSWLQNAVDVLAAAGCSPVIVVLGARGAEAAALLKTDPLASRDGARARSTNRPTASVLVVQADDWAEGLSASLRAGLRCALDHPELTAIAVVPVDVPDLNAATVARLIGRTNETTDAPGSAAASAGTLRQARFSGQPGHPVVIGRSHWVSLLETLSGDSGARPYLRAHDVEAVECGDLGTGADVDRPREPPGPHSEHGPMI</sequence>
<dbReference type="SUPFAM" id="SSF53448">
    <property type="entry name" value="Nucleotide-diphospho-sugar transferases"/>
    <property type="match status" value="1"/>
</dbReference>
<dbReference type="PANTHER" id="PTHR43777">
    <property type="entry name" value="MOLYBDENUM COFACTOR CYTIDYLYLTRANSFERASE"/>
    <property type="match status" value="1"/>
</dbReference>
<dbReference type="Proteomes" id="UP000199681">
    <property type="component" value="Unassembled WGS sequence"/>
</dbReference>
<keyword evidence="3" id="KW-0808">Transferase</keyword>
<dbReference type="Pfam" id="PF12804">
    <property type="entry name" value="NTP_transf_3"/>
    <property type="match status" value="1"/>
</dbReference>
<dbReference type="CDD" id="cd04182">
    <property type="entry name" value="GT_2_like_f"/>
    <property type="match status" value="1"/>
</dbReference>
<dbReference type="GO" id="GO:0016779">
    <property type="term" value="F:nucleotidyltransferase activity"/>
    <property type="evidence" value="ECO:0007669"/>
    <property type="project" value="UniProtKB-KW"/>
</dbReference>
<feature type="region of interest" description="Disordered" evidence="1">
    <location>
        <begin position="215"/>
        <end position="239"/>
    </location>
</feature>
<name>A0ABY1EFB4_9MICO</name>
<accession>A0ABY1EFB4</accession>
<gene>
    <name evidence="3" type="ORF">SAMN05216274_110126</name>
</gene>
<proteinExistence type="predicted"/>
<dbReference type="InterPro" id="IPR029044">
    <property type="entry name" value="Nucleotide-diphossugar_trans"/>
</dbReference>
<feature type="domain" description="MobA-like NTP transferase" evidence="2">
    <location>
        <begin position="15"/>
        <end position="206"/>
    </location>
</feature>
<evidence type="ECO:0000256" key="1">
    <source>
        <dbReference type="SAM" id="MobiDB-lite"/>
    </source>
</evidence>
<dbReference type="EMBL" id="FOPW01000010">
    <property type="protein sequence ID" value="SFH65479.1"/>
    <property type="molecule type" value="Genomic_DNA"/>
</dbReference>
<evidence type="ECO:0000313" key="3">
    <source>
        <dbReference type="EMBL" id="SFH65479.1"/>
    </source>
</evidence>
<dbReference type="InterPro" id="IPR025877">
    <property type="entry name" value="MobA-like_NTP_Trfase"/>
</dbReference>
<reference evidence="3 4" key="1">
    <citation type="submission" date="2016-10" db="EMBL/GenBank/DDBJ databases">
        <authorList>
            <person name="Varghese N."/>
            <person name="Submissions S."/>
        </authorList>
    </citation>
    <scope>NUCLEOTIDE SEQUENCE [LARGE SCALE GENOMIC DNA]</scope>
    <source>
        <strain evidence="3 4">GMCC 1.11211</strain>
    </source>
</reference>
<evidence type="ECO:0000259" key="2">
    <source>
        <dbReference type="Pfam" id="PF12804"/>
    </source>
</evidence>